<evidence type="ECO:0000313" key="6">
    <source>
        <dbReference type="Proteomes" id="UP000184363"/>
    </source>
</evidence>
<proteinExistence type="predicted"/>
<dbReference type="InterPro" id="IPR001763">
    <property type="entry name" value="Rhodanese-like_dom"/>
</dbReference>
<dbReference type="InterPro" id="IPR045078">
    <property type="entry name" value="TST/MPST-like"/>
</dbReference>
<gene>
    <name evidence="5" type="ORF">SAMN05443637_10855</name>
</gene>
<dbReference type="Pfam" id="PF00581">
    <property type="entry name" value="Rhodanese"/>
    <property type="match status" value="2"/>
</dbReference>
<feature type="domain" description="Rhodanese" evidence="4">
    <location>
        <begin position="196"/>
        <end position="296"/>
    </location>
</feature>
<dbReference type="SMART" id="SM00450">
    <property type="entry name" value="RHOD"/>
    <property type="match status" value="2"/>
</dbReference>
<dbReference type="SUPFAM" id="SSF52821">
    <property type="entry name" value="Rhodanese/Cell cycle control phosphatase"/>
    <property type="match status" value="2"/>
</dbReference>
<dbReference type="RefSeq" id="WP_073457172.1">
    <property type="nucleotide sequence ID" value="NZ_CALGVN010000008.1"/>
</dbReference>
<keyword evidence="2" id="KW-0677">Repeat</keyword>
<protein>
    <submittedName>
        <fullName evidence="5">Thiosulfate/3-mercaptopyruvate sulfurtransferase</fullName>
    </submittedName>
</protein>
<dbReference type="Gene3D" id="3.40.250.10">
    <property type="entry name" value="Rhodanese-like domain"/>
    <property type="match status" value="2"/>
</dbReference>
<feature type="region of interest" description="Disordered" evidence="3">
    <location>
        <begin position="144"/>
        <end position="166"/>
    </location>
</feature>
<dbReference type="STRING" id="1848.SAMN05443637_10855"/>
<accession>A0A1M6TIK0</accession>
<dbReference type="EMBL" id="FRAP01000008">
    <property type="protein sequence ID" value="SHK56568.1"/>
    <property type="molecule type" value="Genomic_DNA"/>
</dbReference>
<evidence type="ECO:0000256" key="2">
    <source>
        <dbReference type="ARBA" id="ARBA00022737"/>
    </source>
</evidence>
<name>A0A1M6TIK0_PSETH</name>
<keyword evidence="1 5" id="KW-0808">Transferase</keyword>
<dbReference type="PANTHER" id="PTHR11364:SF27">
    <property type="entry name" value="SULFURTRANSFERASE"/>
    <property type="match status" value="1"/>
</dbReference>
<dbReference type="PANTHER" id="PTHR11364">
    <property type="entry name" value="THIOSULFATE SULFERTANSFERASE"/>
    <property type="match status" value="1"/>
</dbReference>
<reference evidence="5 6" key="1">
    <citation type="submission" date="2016-11" db="EMBL/GenBank/DDBJ databases">
        <authorList>
            <person name="Jaros S."/>
            <person name="Januszkiewicz K."/>
            <person name="Wedrychowicz H."/>
        </authorList>
    </citation>
    <scope>NUCLEOTIDE SEQUENCE [LARGE SCALE GENOMIC DNA]</scope>
    <source>
        <strain evidence="5 6">DSM 43832</strain>
    </source>
</reference>
<sequence length="301" mass="31828">MAERYRFPEGPLVDVAWLAARSADVEAGRIVVLDATAQLGAPTPQERYPVASGRPLWEEEHLPGSRHADLLDELSDPAAPYHFSVAGEDRLGAALARLGVHDGTLVVCYDSGDGSWAARLWWLLRDLGVPAVVLDGGLSAWRAAGQPVTDSPAAPPPDGPPVRIRTDRRGWASLDDVVAIVEGRRPGALVCALGEGQFTGAEPTRYPRQGHIPGSRNLPFGGLRAQDGTLRPRAELRAAAEEVVGAPGATPLTLYCGMGVSAAGLALGLVAAGYEDLRIYDGSLEEWTADPERALETGPAR</sequence>
<organism evidence="5 6">
    <name type="scientific">Pseudonocardia thermophila</name>
    <dbReference type="NCBI Taxonomy" id="1848"/>
    <lineage>
        <taxon>Bacteria</taxon>
        <taxon>Bacillati</taxon>
        <taxon>Actinomycetota</taxon>
        <taxon>Actinomycetes</taxon>
        <taxon>Pseudonocardiales</taxon>
        <taxon>Pseudonocardiaceae</taxon>
        <taxon>Pseudonocardia</taxon>
    </lineage>
</organism>
<dbReference type="Proteomes" id="UP000184363">
    <property type="component" value="Unassembled WGS sequence"/>
</dbReference>
<dbReference type="CDD" id="cd01448">
    <property type="entry name" value="TST_Repeat_1"/>
    <property type="match status" value="1"/>
</dbReference>
<keyword evidence="6" id="KW-1185">Reference proteome</keyword>
<dbReference type="OrthoDB" id="9770030at2"/>
<evidence type="ECO:0000313" key="5">
    <source>
        <dbReference type="EMBL" id="SHK56568.1"/>
    </source>
</evidence>
<evidence type="ECO:0000259" key="4">
    <source>
        <dbReference type="PROSITE" id="PS50206"/>
    </source>
</evidence>
<dbReference type="GO" id="GO:0004792">
    <property type="term" value="F:thiosulfate-cyanide sulfurtransferase activity"/>
    <property type="evidence" value="ECO:0007669"/>
    <property type="project" value="TreeGrafter"/>
</dbReference>
<evidence type="ECO:0000256" key="1">
    <source>
        <dbReference type="ARBA" id="ARBA00022679"/>
    </source>
</evidence>
<dbReference type="AlphaFoldDB" id="A0A1M6TIK0"/>
<feature type="domain" description="Rhodanese" evidence="4">
    <location>
        <begin position="57"/>
        <end position="150"/>
    </location>
</feature>
<dbReference type="InterPro" id="IPR036873">
    <property type="entry name" value="Rhodanese-like_dom_sf"/>
</dbReference>
<keyword evidence="5" id="KW-0670">Pyruvate</keyword>
<evidence type="ECO:0000256" key="3">
    <source>
        <dbReference type="SAM" id="MobiDB-lite"/>
    </source>
</evidence>
<dbReference type="PROSITE" id="PS50206">
    <property type="entry name" value="RHODANESE_3"/>
    <property type="match status" value="2"/>
</dbReference>